<dbReference type="InterPro" id="IPR029016">
    <property type="entry name" value="GAF-like_dom_sf"/>
</dbReference>
<dbReference type="SUPFAM" id="SSF55781">
    <property type="entry name" value="GAF domain-like"/>
    <property type="match status" value="1"/>
</dbReference>
<evidence type="ECO:0000259" key="1">
    <source>
        <dbReference type="Pfam" id="PF13185"/>
    </source>
</evidence>
<dbReference type="Proteomes" id="UP001229486">
    <property type="component" value="Unassembled WGS sequence"/>
</dbReference>
<organism evidence="2 3">
    <name type="scientific">Paraburkholderia caledonica</name>
    <dbReference type="NCBI Taxonomy" id="134536"/>
    <lineage>
        <taxon>Bacteria</taxon>
        <taxon>Pseudomonadati</taxon>
        <taxon>Pseudomonadota</taxon>
        <taxon>Betaproteobacteria</taxon>
        <taxon>Burkholderiales</taxon>
        <taxon>Burkholderiaceae</taxon>
        <taxon>Paraburkholderia</taxon>
    </lineage>
</organism>
<evidence type="ECO:0000313" key="2">
    <source>
        <dbReference type="EMBL" id="MDP9649750.1"/>
    </source>
</evidence>
<dbReference type="RefSeq" id="WP_392395009.1">
    <property type="nucleotide sequence ID" value="NZ_JAURTK010000007.1"/>
</dbReference>
<protein>
    <recommendedName>
        <fullName evidence="1">GAF domain-containing protein</fullName>
    </recommendedName>
</protein>
<proteinExistence type="predicted"/>
<feature type="domain" description="GAF" evidence="1">
    <location>
        <begin position="35"/>
        <end position="170"/>
    </location>
</feature>
<gene>
    <name evidence="2" type="ORF">J2793_005218</name>
</gene>
<name>A0AB73II92_9BURK</name>
<comment type="caution">
    <text evidence="2">The sequence shown here is derived from an EMBL/GenBank/DDBJ whole genome shotgun (WGS) entry which is preliminary data.</text>
</comment>
<dbReference type="AlphaFoldDB" id="A0AB73II92"/>
<reference evidence="2" key="1">
    <citation type="submission" date="2023-07" db="EMBL/GenBank/DDBJ databases">
        <title>Sorghum-associated microbial communities from plants grown in Nebraska, USA.</title>
        <authorList>
            <person name="Schachtman D."/>
        </authorList>
    </citation>
    <scope>NUCLEOTIDE SEQUENCE</scope>
    <source>
        <strain evidence="2">DS1061</strain>
    </source>
</reference>
<dbReference type="Gene3D" id="3.30.450.40">
    <property type="match status" value="1"/>
</dbReference>
<dbReference type="InterPro" id="IPR003018">
    <property type="entry name" value="GAF"/>
</dbReference>
<accession>A0AB73II92</accession>
<dbReference type="EMBL" id="JAURTK010000007">
    <property type="protein sequence ID" value="MDP9649750.1"/>
    <property type="molecule type" value="Genomic_DNA"/>
</dbReference>
<sequence length="184" mass="19953">MQANSIATTPPVPQTLDISHLQHLARAMRLNGQPAALFRAVHEVAASVIGFRLLTIMSYDAGREEVERAYTNMPDVYPVGGRKKKRGTAWARQVLHDLKPFRAETPQGILEAFDDHTVMTGMGLGSILNIPIAYNGVCIGTMNLTHREGWYTERHEALGLLIGSFLAPALIAGDTVFAGSSGSL</sequence>
<dbReference type="Pfam" id="PF13185">
    <property type="entry name" value="GAF_2"/>
    <property type="match status" value="1"/>
</dbReference>
<evidence type="ECO:0000313" key="3">
    <source>
        <dbReference type="Proteomes" id="UP001229486"/>
    </source>
</evidence>